<evidence type="ECO:0000313" key="3">
    <source>
        <dbReference type="EMBL" id="CAD8765882.1"/>
    </source>
</evidence>
<name>A0A7S0Y8C8_9CHLO</name>
<dbReference type="Gene3D" id="2.60.40.150">
    <property type="entry name" value="C2 domain"/>
    <property type="match status" value="1"/>
</dbReference>
<organism evidence="3">
    <name type="scientific">Polytomella parva</name>
    <dbReference type="NCBI Taxonomy" id="51329"/>
    <lineage>
        <taxon>Eukaryota</taxon>
        <taxon>Viridiplantae</taxon>
        <taxon>Chlorophyta</taxon>
        <taxon>core chlorophytes</taxon>
        <taxon>Chlorophyceae</taxon>
        <taxon>CS clade</taxon>
        <taxon>Chlamydomonadales</taxon>
        <taxon>Chlamydomonadaceae</taxon>
        <taxon>Polytomella</taxon>
    </lineage>
</organism>
<dbReference type="EMBL" id="HBFM01003936">
    <property type="protein sequence ID" value="CAD8765882.1"/>
    <property type="molecule type" value="Transcribed_RNA"/>
</dbReference>
<reference evidence="3" key="1">
    <citation type="submission" date="2021-01" db="EMBL/GenBank/DDBJ databases">
        <authorList>
            <person name="Corre E."/>
            <person name="Pelletier E."/>
            <person name="Niang G."/>
            <person name="Scheremetjew M."/>
            <person name="Finn R."/>
            <person name="Kale V."/>
            <person name="Holt S."/>
            <person name="Cochrane G."/>
            <person name="Meng A."/>
            <person name="Brown T."/>
            <person name="Cohen L."/>
        </authorList>
    </citation>
    <scope>NUCLEOTIDE SEQUENCE</scope>
    <source>
        <strain evidence="3">SAG 63-3</strain>
    </source>
</reference>
<dbReference type="InterPro" id="IPR035892">
    <property type="entry name" value="C2_domain_sf"/>
</dbReference>
<feature type="domain" description="C2" evidence="2">
    <location>
        <begin position="1"/>
        <end position="103"/>
    </location>
</feature>
<sequence length="746" mass="79564">MSNPDAPIYVSRLTLRSASNLPSKLNAFISVRLANQEFKTRALSGSESVAWNEVFFPLMSKPYLSQVLEIQLFSHKAFKNSLIATGIVQLDKLSDRRLRRLRVSLAAVKDKHAPPNGRPIVVQVSLEGHTPSFSTLSRRIHHLVDSSKSAAAATGCTSFGGAMGGGGIGGAGFIPNGPMSQLSFAPYLVSALSVKPVSMDPSYLLHSAPSLSCLSPGSKDGLMAAPYNNPIFLAHNSRVNTSINGSASRGSSGSGNEGPTSVSGDGQTALDPVRHSFNPSATHSAFATPFGAPISASSTSPLNSSSLACSSAVNPFSASPSSSSTSSPFHSFTSNSSPLSPFAFANPEPLPTIHSLPLAPSIPAAAAKVPGRANASPLDAPLCSAPSISLGALKIYENKKASEIFFPLAGFEGAIYVGLRLNMKLSMIEVSLFSTRRDQRVTCPGSKIPSLANPFALSMKLLAELEDPKNANEADKYISDSNSNGGNKKWGEEERDVKGSSALNISHSSENSEDKGPILAFYPHALLDTDATAATTQASETEHKSFGDKGFEVTPGLIVFSQIRLNNILMGTDFSLIRLRASKSEMLYECPVSTVVAAHGWKGSLSFSTAARVLEDAWVDEKNETIFMNIVPNELSLMVTYDRKEPGIQLAVHDTIVNDTRAFELIVIDEECKRIGVHYKPADVQLGGELRLSQVYRLSDLHGTPLSMVRIRTFSISDSVIMSLEDAIEALGPHAQPISNFLGRNW</sequence>
<evidence type="ECO:0000259" key="2">
    <source>
        <dbReference type="PROSITE" id="PS50004"/>
    </source>
</evidence>
<evidence type="ECO:0000256" key="1">
    <source>
        <dbReference type="SAM" id="MobiDB-lite"/>
    </source>
</evidence>
<protein>
    <recommendedName>
        <fullName evidence="2">C2 domain-containing protein</fullName>
    </recommendedName>
</protein>
<dbReference type="AlphaFoldDB" id="A0A7S0Y8C8"/>
<proteinExistence type="predicted"/>
<gene>
    <name evidence="3" type="ORF">PPAR00522_LOCUS2271</name>
</gene>
<feature type="region of interest" description="Disordered" evidence="1">
    <location>
        <begin position="473"/>
        <end position="494"/>
    </location>
</feature>
<feature type="region of interest" description="Disordered" evidence="1">
    <location>
        <begin position="243"/>
        <end position="277"/>
    </location>
</feature>
<dbReference type="SUPFAM" id="SSF49562">
    <property type="entry name" value="C2 domain (Calcium/lipid-binding domain, CaLB)"/>
    <property type="match status" value="1"/>
</dbReference>
<dbReference type="Pfam" id="PF00168">
    <property type="entry name" value="C2"/>
    <property type="match status" value="1"/>
</dbReference>
<accession>A0A7S0Y8C8</accession>
<dbReference type="PROSITE" id="PS50004">
    <property type="entry name" value="C2"/>
    <property type="match status" value="1"/>
</dbReference>
<dbReference type="InterPro" id="IPR000008">
    <property type="entry name" value="C2_dom"/>
</dbReference>